<dbReference type="CDD" id="cd01949">
    <property type="entry name" value="GGDEF"/>
    <property type="match status" value="1"/>
</dbReference>
<evidence type="ECO:0000256" key="2">
    <source>
        <dbReference type="SAM" id="Phobius"/>
    </source>
</evidence>
<dbReference type="GO" id="GO:0043709">
    <property type="term" value="P:cell adhesion involved in single-species biofilm formation"/>
    <property type="evidence" value="ECO:0007669"/>
    <property type="project" value="TreeGrafter"/>
</dbReference>
<name>A0A7C5L684_AQUAO</name>
<feature type="transmembrane region" description="Helical" evidence="2">
    <location>
        <begin position="6"/>
        <end position="26"/>
    </location>
</feature>
<dbReference type="FunFam" id="3.30.70.270:FF:000001">
    <property type="entry name" value="Diguanylate cyclase domain protein"/>
    <property type="match status" value="1"/>
</dbReference>
<keyword evidence="2" id="KW-0472">Membrane</keyword>
<proteinExistence type="predicted"/>
<dbReference type="GO" id="GO:0052621">
    <property type="term" value="F:diguanylate cyclase activity"/>
    <property type="evidence" value="ECO:0007669"/>
    <property type="project" value="UniProtKB-EC"/>
</dbReference>
<dbReference type="PANTHER" id="PTHR45138">
    <property type="entry name" value="REGULATORY COMPONENTS OF SENSORY TRANSDUCTION SYSTEM"/>
    <property type="match status" value="1"/>
</dbReference>
<dbReference type="SUPFAM" id="SSF55073">
    <property type="entry name" value="Nucleotide cyclase"/>
    <property type="match status" value="1"/>
</dbReference>
<evidence type="ECO:0000256" key="1">
    <source>
        <dbReference type="ARBA" id="ARBA00012528"/>
    </source>
</evidence>
<comment type="caution">
    <text evidence="4">The sequence shown here is derived from an EMBL/GenBank/DDBJ whole genome shotgun (WGS) entry which is preliminary data.</text>
</comment>
<organism evidence="4">
    <name type="scientific">Aquifex aeolicus</name>
    <dbReference type="NCBI Taxonomy" id="63363"/>
    <lineage>
        <taxon>Bacteria</taxon>
        <taxon>Pseudomonadati</taxon>
        <taxon>Aquificota</taxon>
        <taxon>Aquificia</taxon>
        <taxon>Aquificales</taxon>
        <taxon>Aquificaceae</taxon>
        <taxon>Aquifex</taxon>
    </lineage>
</organism>
<dbReference type="InterPro" id="IPR000160">
    <property type="entry name" value="GGDEF_dom"/>
</dbReference>
<evidence type="ECO:0000259" key="3">
    <source>
        <dbReference type="PROSITE" id="PS50887"/>
    </source>
</evidence>
<evidence type="ECO:0000313" key="4">
    <source>
        <dbReference type="EMBL" id="HHJ64551.1"/>
    </source>
</evidence>
<dbReference type="Pfam" id="PF00990">
    <property type="entry name" value="GGDEF"/>
    <property type="match status" value="1"/>
</dbReference>
<keyword evidence="2" id="KW-1133">Transmembrane helix</keyword>
<dbReference type="InterPro" id="IPR029787">
    <property type="entry name" value="Nucleotide_cyclase"/>
</dbReference>
<dbReference type="GO" id="GO:1902201">
    <property type="term" value="P:negative regulation of bacterial-type flagellum-dependent cell motility"/>
    <property type="evidence" value="ECO:0007669"/>
    <property type="project" value="TreeGrafter"/>
</dbReference>
<dbReference type="Proteomes" id="UP000885792">
    <property type="component" value="Unassembled WGS sequence"/>
</dbReference>
<feature type="transmembrane region" description="Helical" evidence="2">
    <location>
        <begin position="33"/>
        <end position="50"/>
    </location>
</feature>
<reference evidence="4" key="1">
    <citation type="journal article" date="2020" name="mSystems">
        <title>Genome- and Community-Level Interaction Insights into Carbon Utilization and Element Cycling Functions of Hydrothermarchaeota in Hydrothermal Sediment.</title>
        <authorList>
            <person name="Zhou Z."/>
            <person name="Liu Y."/>
            <person name="Xu W."/>
            <person name="Pan J."/>
            <person name="Luo Z.H."/>
            <person name="Li M."/>
        </authorList>
    </citation>
    <scope>NUCLEOTIDE SEQUENCE [LARGE SCALE GENOMIC DNA]</scope>
    <source>
        <strain evidence="4">HyVt-501</strain>
    </source>
</reference>
<dbReference type="Gene3D" id="3.30.70.270">
    <property type="match status" value="1"/>
</dbReference>
<dbReference type="SMART" id="SM00267">
    <property type="entry name" value="GGDEF"/>
    <property type="match status" value="1"/>
</dbReference>
<dbReference type="InterPro" id="IPR050469">
    <property type="entry name" value="Diguanylate_Cyclase"/>
</dbReference>
<keyword evidence="2" id="KW-0812">Transmembrane</keyword>
<dbReference type="GO" id="GO:0005886">
    <property type="term" value="C:plasma membrane"/>
    <property type="evidence" value="ECO:0007669"/>
    <property type="project" value="TreeGrafter"/>
</dbReference>
<feature type="transmembrane region" description="Helical" evidence="2">
    <location>
        <begin position="56"/>
        <end position="77"/>
    </location>
</feature>
<dbReference type="PANTHER" id="PTHR45138:SF6">
    <property type="entry name" value="DIGUANYLATE CYCLASE DGCN"/>
    <property type="match status" value="1"/>
</dbReference>
<gene>
    <name evidence="4" type="ORF">ENJ61_06550</name>
</gene>
<feature type="domain" description="GGDEF" evidence="3">
    <location>
        <begin position="123"/>
        <end position="254"/>
    </location>
</feature>
<sequence>MILEYAAYESLLLSALALAAVLFSVLRRGLRELALMASGFLLLAFSKLHLIVREEILLPASYMATASAVLLMGYTLFRIADYIKSVRDLEHSAFYDPLTGAYNRNFIEEYVQEEIRKAKRLKGRFCILLLDLNDFKLVNDRYGHSIGDRVLKMVVRELKESMRDYDLIARWGGDEFLVVLPLERGAEVLDVANRLSSNFRVRYGNLEVTLSVGYACYPNDGDSLERLVSVADDRMYRAKTLLKEARKHGLDNQG</sequence>
<dbReference type="AlphaFoldDB" id="A0A7C5L684"/>
<dbReference type="PROSITE" id="PS50887">
    <property type="entry name" value="GGDEF"/>
    <property type="match status" value="1"/>
</dbReference>
<protein>
    <recommendedName>
        <fullName evidence="1">diguanylate cyclase</fullName>
        <ecNumber evidence="1">2.7.7.65</ecNumber>
    </recommendedName>
</protein>
<accession>A0A7C5L684</accession>
<dbReference type="NCBIfam" id="TIGR00254">
    <property type="entry name" value="GGDEF"/>
    <property type="match status" value="1"/>
</dbReference>
<dbReference type="InterPro" id="IPR043128">
    <property type="entry name" value="Rev_trsase/Diguanyl_cyclase"/>
</dbReference>
<dbReference type="EMBL" id="DRNB01000236">
    <property type="protein sequence ID" value="HHJ64551.1"/>
    <property type="molecule type" value="Genomic_DNA"/>
</dbReference>
<dbReference type="EC" id="2.7.7.65" evidence="1"/>